<feature type="transmembrane region" description="Helical" evidence="1">
    <location>
        <begin position="153"/>
        <end position="173"/>
    </location>
</feature>
<reference evidence="2" key="1">
    <citation type="submission" date="2022-07" db="EMBL/GenBank/DDBJ databases">
        <authorList>
            <person name="Li W.-J."/>
            <person name="Deng Q.-Q."/>
        </authorList>
    </citation>
    <scope>NUCLEOTIDE SEQUENCE</scope>
    <source>
        <strain evidence="2">SYSU M60031</strain>
    </source>
</reference>
<sequence length="217" mass="25792">MNLTIQFYTMLSMIGMGAWVGAALDTYHRFLQRPRRKRWIVFLHDIFFWTVQALIVFYVLLRVNEAELRFYVFIALLCGFAAYQSLLKKLYTACLEAIIQFCVRTYQFFAMLIRNLLIKPIIYLAQALLALFLFLLHMLKIIFLGIYKVLFKLLWMLWKLLFIPLGFLGHLLWKLVPQRAKIFIARYAGFLKQITKVKGIILKWWNAIRTRLGGPRE</sequence>
<name>A0AA42BRP2_9BACI</name>
<dbReference type="Pfam" id="PF09578">
    <property type="entry name" value="Spore_YabQ"/>
    <property type="match status" value="1"/>
</dbReference>
<organism evidence="2 3">
    <name type="scientific">Ectobacillus ponti</name>
    <dbReference type="NCBI Taxonomy" id="2961894"/>
    <lineage>
        <taxon>Bacteria</taxon>
        <taxon>Bacillati</taxon>
        <taxon>Bacillota</taxon>
        <taxon>Bacilli</taxon>
        <taxon>Bacillales</taxon>
        <taxon>Bacillaceae</taxon>
        <taxon>Ectobacillus</taxon>
    </lineage>
</organism>
<keyword evidence="1" id="KW-0472">Membrane</keyword>
<evidence type="ECO:0000313" key="3">
    <source>
        <dbReference type="Proteomes" id="UP001156102"/>
    </source>
</evidence>
<dbReference type="EMBL" id="JANCLT010000020">
    <property type="protein sequence ID" value="MCP8971172.1"/>
    <property type="molecule type" value="Genomic_DNA"/>
</dbReference>
<keyword evidence="3" id="KW-1185">Reference proteome</keyword>
<dbReference type="Proteomes" id="UP001156102">
    <property type="component" value="Unassembled WGS sequence"/>
</dbReference>
<proteinExistence type="predicted"/>
<protein>
    <submittedName>
        <fullName evidence="2">Spore cortex biosynthesis protein YabQ</fullName>
    </submittedName>
</protein>
<keyword evidence="1" id="KW-0812">Transmembrane</keyword>
<feature type="transmembrane region" description="Helical" evidence="1">
    <location>
        <begin position="39"/>
        <end position="60"/>
    </location>
</feature>
<feature type="transmembrane region" description="Helical" evidence="1">
    <location>
        <begin position="121"/>
        <end position="147"/>
    </location>
</feature>
<feature type="transmembrane region" description="Helical" evidence="1">
    <location>
        <begin position="66"/>
        <end position="83"/>
    </location>
</feature>
<evidence type="ECO:0000256" key="1">
    <source>
        <dbReference type="SAM" id="Phobius"/>
    </source>
</evidence>
<dbReference type="InterPro" id="IPR019074">
    <property type="entry name" value="YabQ"/>
</dbReference>
<dbReference type="AlphaFoldDB" id="A0AA42BRP2"/>
<evidence type="ECO:0000313" key="2">
    <source>
        <dbReference type="EMBL" id="MCP8971172.1"/>
    </source>
</evidence>
<dbReference type="NCBIfam" id="TIGR02893">
    <property type="entry name" value="spore_yabQ"/>
    <property type="match status" value="1"/>
</dbReference>
<feature type="transmembrane region" description="Helical" evidence="1">
    <location>
        <begin position="6"/>
        <end position="27"/>
    </location>
</feature>
<gene>
    <name evidence="2" type="primary">yabQ</name>
    <name evidence="2" type="ORF">NK662_21860</name>
</gene>
<accession>A0AA42BRP2</accession>
<keyword evidence="1" id="KW-1133">Transmembrane helix</keyword>
<comment type="caution">
    <text evidence="2">The sequence shown here is derived from an EMBL/GenBank/DDBJ whole genome shotgun (WGS) entry which is preliminary data.</text>
</comment>
<dbReference type="RefSeq" id="WP_254761099.1">
    <property type="nucleotide sequence ID" value="NZ_JANCLT010000020.1"/>
</dbReference>